<evidence type="ECO:0000256" key="3">
    <source>
        <dbReference type="ARBA" id="ARBA00023134"/>
    </source>
</evidence>
<evidence type="ECO:0000256" key="7">
    <source>
        <dbReference type="SAM" id="MobiDB-lite"/>
    </source>
</evidence>
<dbReference type="SUPFAM" id="SSF47895">
    <property type="entry name" value="Transducin (alpha subunit), insertion domain"/>
    <property type="match status" value="1"/>
</dbReference>
<dbReference type="GO" id="GO:0001664">
    <property type="term" value="F:G protein-coupled receptor binding"/>
    <property type="evidence" value="ECO:0007669"/>
    <property type="project" value="TreeGrafter"/>
</dbReference>
<keyword evidence="2 5" id="KW-0547">Nucleotide-binding</keyword>
<evidence type="ECO:0000313" key="8">
    <source>
        <dbReference type="EMBL" id="KAF9788352.1"/>
    </source>
</evidence>
<proteinExistence type="predicted"/>
<protein>
    <submittedName>
        <fullName evidence="8">G-alpha-domain-containing protein</fullName>
    </submittedName>
</protein>
<dbReference type="GO" id="GO:0005525">
    <property type="term" value="F:GTP binding"/>
    <property type="evidence" value="ECO:0007669"/>
    <property type="project" value="UniProtKB-KW"/>
</dbReference>
<dbReference type="PANTHER" id="PTHR10218">
    <property type="entry name" value="GTP-BINDING PROTEIN ALPHA SUBUNIT"/>
    <property type="match status" value="1"/>
</dbReference>
<evidence type="ECO:0000256" key="2">
    <source>
        <dbReference type="ARBA" id="ARBA00022741"/>
    </source>
</evidence>
<feature type="binding site" evidence="5">
    <location>
        <begin position="283"/>
        <end position="289"/>
    </location>
    <ligand>
        <name>GTP</name>
        <dbReference type="ChEBI" id="CHEBI:37565"/>
    </ligand>
</feature>
<dbReference type="GO" id="GO:0046872">
    <property type="term" value="F:metal ion binding"/>
    <property type="evidence" value="ECO:0007669"/>
    <property type="project" value="UniProtKB-KW"/>
</dbReference>
<accession>A0A9P6HJY7</accession>
<dbReference type="Gene3D" id="3.40.50.300">
    <property type="entry name" value="P-loop containing nucleotide triphosphate hydrolases"/>
    <property type="match status" value="2"/>
</dbReference>
<dbReference type="SMART" id="SM00275">
    <property type="entry name" value="G_alpha"/>
    <property type="match status" value="1"/>
</dbReference>
<dbReference type="SUPFAM" id="SSF52540">
    <property type="entry name" value="P-loop containing nucleoside triphosphate hydrolases"/>
    <property type="match status" value="1"/>
</dbReference>
<dbReference type="GO" id="GO:0003924">
    <property type="term" value="F:GTPase activity"/>
    <property type="evidence" value="ECO:0007669"/>
    <property type="project" value="InterPro"/>
</dbReference>
<dbReference type="InterPro" id="IPR001019">
    <property type="entry name" value="Gprotein_alpha_su"/>
</dbReference>
<dbReference type="PRINTS" id="PR00318">
    <property type="entry name" value="GPROTEINA"/>
</dbReference>
<keyword evidence="1 6" id="KW-0479">Metal-binding</keyword>
<dbReference type="Pfam" id="PF00503">
    <property type="entry name" value="G-alpha"/>
    <property type="match status" value="1"/>
</dbReference>
<dbReference type="GO" id="GO:0005737">
    <property type="term" value="C:cytoplasm"/>
    <property type="evidence" value="ECO:0007669"/>
    <property type="project" value="TreeGrafter"/>
</dbReference>
<dbReference type="GO" id="GO:0031683">
    <property type="term" value="F:G-protein beta/gamma-subunit complex binding"/>
    <property type="evidence" value="ECO:0007669"/>
    <property type="project" value="InterPro"/>
</dbReference>
<sequence>MPKGNFDRDPLDDVLRPPLDETNEERSIRLRTEEKAKRVSDAIDEALRQERQAARKKDVVRLLLLGQSESGKSTTLKQFQRLYTPTAFREERHLWRSVIQLNLVRSIRLIVDTISEVHRSAILSEDESDGEEEFQLSDKLLAITDRLKPLRHIENILVTKLVPPNEAEATSLGSRPDIISSSQSRKDQEIFVRPGKGWHGTLLRGARSFRPTSAGSTGLETPDDAQCVLDSCRPDMIALWRNPTVRAILQRRKVRLEELPGFYLNDLERMTSLKYVPSDDDVLKARLKTVGVCEYKFHLEASAGSESGTEWRIIDVGGSRSQRRPFPFPTWAQFFDAVNAILFLAPISGFDQALAEDRSVNRLEDSVLLWKSVCSNKLLANVELVLFLNKCDLLDAKLKSGIRLAKYVRSFGDRSNDLDTATKYFRGKFSAILREHSPHPRKFYGFCTSVTDTSTTAGILAIVRDIVVREHLRKTRLL</sequence>
<keyword evidence="6" id="KW-0460">Magnesium</keyword>
<feature type="binding site" evidence="5">
    <location>
        <begin position="389"/>
        <end position="392"/>
    </location>
    <ligand>
        <name>GTP</name>
        <dbReference type="ChEBI" id="CHEBI:37565"/>
    </ligand>
</feature>
<evidence type="ECO:0000313" key="9">
    <source>
        <dbReference type="Proteomes" id="UP000736335"/>
    </source>
</evidence>
<evidence type="ECO:0000256" key="1">
    <source>
        <dbReference type="ARBA" id="ARBA00022723"/>
    </source>
</evidence>
<dbReference type="OrthoDB" id="5817230at2759"/>
<dbReference type="PROSITE" id="PS51882">
    <property type="entry name" value="G_ALPHA"/>
    <property type="match status" value="1"/>
</dbReference>
<dbReference type="InterPro" id="IPR027417">
    <property type="entry name" value="P-loop_NTPase"/>
</dbReference>
<comment type="caution">
    <text evidence="8">The sequence shown here is derived from an EMBL/GenBank/DDBJ whole genome shotgun (WGS) entry which is preliminary data.</text>
</comment>
<evidence type="ECO:0000256" key="6">
    <source>
        <dbReference type="PIRSR" id="PIRSR601019-2"/>
    </source>
</evidence>
<keyword evidence="9" id="KW-1185">Reference proteome</keyword>
<dbReference type="GO" id="GO:0007188">
    <property type="term" value="P:adenylate cyclase-modulating G protein-coupled receptor signaling pathway"/>
    <property type="evidence" value="ECO:0007669"/>
    <property type="project" value="TreeGrafter"/>
</dbReference>
<dbReference type="Proteomes" id="UP000736335">
    <property type="component" value="Unassembled WGS sequence"/>
</dbReference>
<dbReference type="FunFam" id="3.40.50.300:FF:000692">
    <property type="entry name" value="Guanine nucleotide-binding protein subunit alpha"/>
    <property type="match status" value="1"/>
</dbReference>
<dbReference type="EMBL" id="WIUZ02000004">
    <property type="protein sequence ID" value="KAF9788352.1"/>
    <property type="molecule type" value="Genomic_DNA"/>
</dbReference>
<dbReference type="AlphaFoldDB" id="A0A9P6HJY7"/>
<dbReference type="InterPro" id="IPR011025">
    <property type="entry name" value="GproteinA_insert"/>
</dbReference>
<reference evidence="8" key="1">
    <citation type="journal article" date="2020" name="Nat. Commun.">
        <title>Large-scale genome sequencing of mycorrhizal fungi provides insights into the early evolution of symbiotic traits.</title>
        <authorList>
            <person name="Miyauchi S."/>
            <person name="Kiss E."/>
            <person name="Kuo A."/>
            <person name="Drula E."/>
            <person name="Kohler A."/>
            <person name="Sanchez-Garcia M."/>
            <person name="Morin E."/>
            <person name="Andreopoulos B."/>
            <person name="Barry K.W."/>
            <person name="Bonito G."/>
            <person name="Buee M."/>
            <person name="Carver A."/>
            <person name="Chen C."/>
            <person name="Cichocki N."/>
            <person name="Clum A."/>
            <person name="Culley D."/>
            <person name="Crous P.W."/>
            <person name="Fauchery L."/>
            <person name="Girlanda M."/>
            <person name="Hayes R.D."/>
            <person name="Keri Z."/>
            <person name="LaButti K."/>
            <person name="Lipzen A."/>
            <person name="Lombard V."/>
            <person name="Magnuson J."/>
            <person name="Maillard F."/>
            <person name="Murat C."/>
            <person name="Nolan M."/>
            <person name="Ohm R.A."/>
            <person name="Pangilinan J."/>
            <person name="Pereira M.F."/>
            <person name="Perotto S."/>
            <person name="Peter M."/>
            <person name="Pfister S."/>
            <person name="Riley R."/>
            <person name="Sitrit Y."/>
            <person name="Stielow J.B."/>
            <person name="Szollosi G."/>
            <person name="Zifcakova L."/>
            <person name="Stursova M."/>
            <person name="Spatafora J.W."/>
            <person name="Tedersoo L."/>
            <person name="Vaario L.M."/>
            <person name="Yamada A."/>
            <person name="Yan M."/>
            <person name="Wang P."/>
            <person name="Xu J."/>
            <person name="Bruns T."/>
            <person name="Baldrian P."/>
            <person name="Vilgalys R."/>
            <person name="Dunand C."/>
            <person name="Henrissat B."/>
            <person name="Grigoriev I.V."/>
            <person name="Hibbett D."/>
            <person name="Nagy L.G."/>
            <person name="Martin F.M."/>
        </authorList>
    </citation>
    <scope>NUCLEOTIDE SEQUENCE</scope>
    <source>
        <strain evidence="8">UH-Tt-Lm1</strain>
    </source>
</reference>
<gene>
    <name evidence="8" type="ORF">BJ322DRAFT_1106354</name>
</gene>
<dbReference type="PANTHER" id="PTHR10218:SF360">
    <property type="entry name" value="GUANINE NUCLEOTIDE-BINDING PROTEIN SUBUNIT ALPHA HOMOLOG"/>
    <property type="match status" value="1"/>
</dbReference>
<keyword evidence="3 5" id="KW-0342">GTP-binding</keyword>
<feature type="binding site" evidence="6">
    <location>
        <position position="289"/>
    </location>
    <ligand>
        <name>Mg(2+)</name>
        <dbReference type="ChEBI" id="CHEBI:18420"/>
    </ligand>
</feature>
<dbReference type="GO" id="GO:0005834">
    <property type="term" value="C:heterotrimeric G-protein complex"/>
    <property type="evidence" value="ECO:0007669"/>
    <property type="project" value="TreeGrafter"/>
</dbReference>
<keyword evidence="4" id="KW-0807">Transducer</keyword>
<reference evidence="8" key="2">
    <citation type="submission" date="2020-11" db="EMBL/GenBank/DDBJ databases">
        <authorList>
            <consortium name="DOE Joint Genome Institute"/>
            <person name="Kuo A."/>
            <person name="Miyauchi S."/>
            <person name="Kiss E."/>
            <person name="Drula E."/>
            <person name="Kohler A."/>
            <person name="Sanchez-Garcia M."/>
            <person name="Andreopoulos B."/>
            <person name="Barry K.W."/>
            <person name="Bonito G."/>
            <person name="Buee M."/>
            <person name="Carver A."/>
            <person name="Chen C."/>
            <person name="Cichocki N."/>
            <person name="Clum A."/>
            <person name="Culley D."/>
            <person name="Crous P.W."/>
            <person name="Fauchery L."/>
            <person name="Girlanda M."/>
            <person name="Hayes R."/>
            <person name="Keri Z."/>
            <person name="Labutti K."/>
            <person name="Lipzen A."/>
            <person name="Lombard V."/>
            <person name="Magnuson J."/>
            <person name="Maillard F."/>
            <person name="Morin E."/>
            <person name="Murat C."/>
            <person name="Nolan M."/>
            <person name="Ohm R."/>
            <person name="Pangilinan J."/>
            <person name="Pereira M."/>
            <person name="Perotto S."/>
            <person name="Peter M."/>
            <person name="Riley R."/>
            <person name="Sitrit Y."/>
            <person name="Stielow B."/>
            <person name="Szollosi G."/>
            <person name="Zifcakova L."/>
            <person name="Stursova M."/>
            <person name="Spatafora J.W."/>
            <person name="Tedersoo L."/>
            <person name="Vaario L.-M."/>
            <person name="Yamada A."/>
            <person name="Yan M."/>
            <person name="Wang P."/>
            <person name="Xu J."/>
            <person name="Bruns T."/>
            <person name="Baldrian P."/>
            <person name="Vilgalys R."/>
            <person name="Henrissat B."/>
            <person name="Grigoriev I.V."/>
            <person name="Hibbett D."/>
            <person name="Nagy L.G."/>
            <person name="Martin F.M."/>
        </authorList>
    </citation>
    <scope>NUCLEOTIDE SEQUENCE</scope>
    <source>
        <strain evidence="8">UH-Tt-Lm1</strain>
    </source>
</reference>
<evidence type="ECO:0000256" key="4">
    <source>
        <dbReference type="ARBA" id="ARBA00023224"/>
    </source>
</evidence>
<feature type="region of interest" description="Disordered" evidence="7">
    <location>
        <begin position="1"/>
        <end position="27"/>
    </location>
</feature>
<evidence type="ECO:0000256" key="5">
    <source>
        <dbReference type="PIRSR" id="PIRSR601019-1"/>
    </source>
</evidence>
<organism evidence="8 9">
    <name type="scientific">Thelephora terrestris</name>
    <dbReference type="NCBI Taxonomy" id="56493"/>
    <lineage>
        <taxon>Eukaryota</taxon>
        <taxon>Fungi</taxon>
        <taxon>Dikarya</taxon>
        <taxon>Basidiomycota</taxon>
        <taxon>Agaricomycotina</taxon>
        <taxon>Agaricomycetes</taxon>
        <taxon>Thelephorales</taxon>
        <taxon>Thelephoraceae</taxon>
        <taxon>Thelephora</taxon>
    </lineage>
</organism>
<name>A0A9P6HJY7_9AGAM</name>